<evidence type="ECO:0000256" key="5">
    <source>
        <dbReference type="ARBA" id="ARBA00022603"/>
    </source>
</evidence>
<comment type="catalytic activity">
    <reaction evidence="11">
        <text>methanethiol + S-adenosyl-L-methionine = dimethyl sulfide + S-adenosyl-L-homocysteine + H(+)</text>
        <dbReference type="Rhea" id="RHEA:50428"/>
        <dbReference type="ChEBI" id="CHEBI:15378"/>
        <dbReference type="ChEBI" id="CHEBI:16007"/>
        <dbReference type="ChEBI" id="CHEBI:17437"/>
        <dbReference type="ChEBI" id="CHEBI:57856"/>
        <dbReference type="ChEBI" id="CHEBI:59789"/>
        <dbReference type="EC" id="2.1.1.334"/>
    </reaction>
</comment>
<evidence type="ECO:0000256" key="6">
    <source>
        <dbReference type="ARBA" id="ARBA00022679"/>
    </source>
</evidence>
<keyword evidence="9 12" id="KW-1133">Transmembrane helix</keyword>
<keyword evidence="10 12" id="KW-0472">Membrane</keyword>
<feature type="transmembrane region" description="Helical" evidence="12">
    <location>
        <begin position="124"/>
        <end position="148"/>
    </location>
</feature>
<evidence type="ECO:0000256" key="11">
    <source>
        <dbReference type="ARBA" id="ARBA00048134"/>
    </source>
</evidence>
<gene>
    <name evidence="14" type="ORF">J0A66_16340</name>
</gene>
<feature type="transmembrane region" description="Helical" evidence="12">
    <location>
        <begin position="86"/>
        <end position="104"/>
    </location>
</feature>
<dbReference type="AlphaFoldDB" id="A0A939DRW0"/>
<evidence type="ECO:0000256" key="7">
    <source>
        <dbReference type="ARBA" id="ARBA00022691"/>
    </source>
</evidence>
<reference evidence="14" key="1">
    <citation type="submission" date="2021-03" db="EMBL/GenBank/DDBJ databases">
        <title>novel species isolated from a fishpond in China.</title>
        <authorList>
            <person name="Lu H."/>
            <person name="Cai Z."/>
        </authorList>
    </citation>
    <scope>NUCLEOTIDE SEQUENCE</scope>
    <source>
        <strain evidence="14">JCM 30855</strain>
    </source>
</reference>
<protein>
    <recommendedName>
        <fullName evidence="4">methanethiol S-methyltransferase</fullName>
        <ecNumber evidence="4">2.1.1.334</ecNumber>
    </recommendedName>
</protein>
<evidence type="ECO:0000256" key="8">
    <source>
        <dbReference type="ARBA" id="ARBA00022692"/>
    </source>
</evidence>
<accession>A0A939DRW0</accession>
<dbReference type="GO" id="GO:0008168">
    <property type="term" value="F:methyltransferase activity"/>
    <property type="evidence" value="ECO:0007669"/>
    <property type="project" value="UniProtKB-KW"/>
</dbReference>
<keyword evidence="6" id="KW-0808">Transferase</keyword>
<dbReference type="EMBL" id="JAFKCV010000010">
    <property type="protein sequence ID" value="MBN7826806.1"/>
    <property type="molecule type" value="Genomic_DNA"/>
</dbReference>
<evidence type="ECO:0000313" key="15">
    <source>
        <dbReference type="Proteomes" id="UP000664654"/>
    </source>
</evidence>
<evidence type="ECO:0000313" key="14">
    <source>
        <dbReference type="EMBL" id="MBN7826806.1"/>
    </source>
</evidence>
<feature type="transmembrane region" description="Helical" evidence="12">
    <location>
        <begin position="45"/>
        <end position="65"/>
    </location>
</feature>
<evidence type="ECO:0000256" key="10">
    <source>
        <dbReference type="ARBA" id="ARBA00023136"/>
    </source>
</evidence>
<organism evidence="14 15">
    <name type="scientific">Bowmanella dokdonensis</name>
    <dbReference type="NCBI Taxonomy" id="751969"/>
    <lineage>
        <taxon>Bacteria</taxon>
        <taxon>Pseudomonadati</taxon>
        <taxon>Pseudomonadota</taxon>
        <taxon>Gammaproteobacteria</taxon>
        <taxon>Alteromonadales</taxon>
        <taxon>Alteromonadaceae</taxon>
        <taxon>Bowmanella</taxon>
    </lineage>
</organism>
<dbReference type="RefSeq" id="WP_206574916.1">
    <property type="nucleotide sequence ID" value="NZ_JAFKCV010000010.1"/>
</dbReference>
<keyword evidence="8 12" id="KW-0812">Transmembrane</keyword>
<evidence type="ECO:0000256" key="2">
    <source>
        <dbReference type="ARBA" id="ARBA00004141"/>
    </source>
</evidence>
<comment type="caution">
    <text evidence="14">The sequence shown here is derived from an EMBL/GenBank/DDBJ whole genome shotgun (WGS) entry which is preliminary data.</text>
</comment>
<dbReference type="InterPro" id="IPR033580">
    <property type="entry name" value="Nurim-like"/>
</dbReference>
<keyword evidence="7" id="KW-0949">S-adenosyl-L-methionine</keyword>
<dbReference type="GO" id="GO:0016020">
    <property type="term" value="C:membrane"/>
    <property type="evidence" value="ECO:0007669"/>
    <property type="project" value="UniProtKB-SubCell"/>
</dbReference>
<evidence type="ECO:0000259" key="13">
    <source>
        <dbReference type="Pfam" id="PF07298"/>
    </source>
</evidence>
<comment type="function">
    <text evidence="1">Catalyzes the methylation of methanethiol (MeSH) to yield dimethylsulphide (DMS).</text>
</comment>
<evidence type="ECO:0000256" key="1">
    <source>
        <dbReference type="ARBA" id="ARBA00002096"/>
    </source>
</evidence>
<dbReference type="NCBIfam" id="NF045656">
    <property type="entry name" value="MeththiolMtaseMddA"/>
    <property type="match status" value="1"/>
</dbReference>
<keyword evidence="15" id="KW-1185">Reference proteome</keyword>
<keyword evidence="5" id="KW-0489">Methyltransferase</keyword>
<dbReference type="Gene3D" id="1.20.120.1630">
    <property type="match status" value="1"/>
</dbReference>
<evidence type="ECO:0000256" key="12">
    <source>
        <dbReference type="SAM" id="Phobius"/>
    </source>
</evidence>
<sequence length="253" mass="28823">MKPVLILGYGLLSYGLFFVTFLYSIGFVGNLWVPHSIDSTPTQPLAMALLTNLALLTLFAVQHSGMARPAFKRWLTRYIPEAAERSTYVLLSTLCLALLMYGWSPMGGTLWQMDSQWARCLMHSLYLASWGLLLYATFLINHFDLFGLRQVWAAFRRRQPAPLRFVTPTLYRIVRHPIYVGWLGIVWFTPTMTVTHALFAAGATAYILVGIKLEEKDLEDAHPEYAQYKRKVPALIPSLRRRLQKTRPVATVG</sequence>
<evidence type="ECO:0000256" key="4">
    <source>
        <dbReference type="ARBA" id="ARBA00012149"/>
    </source>
</evidence>
<name>A0A939DRW0_9ALTE</name>
<comment type="similarity">
    <text evidence="3">Belongs to the nurim family.</text>
</comment>
<proteinExistence type="inferred from homology"/>
<dbReference type="EC" id="2.1.1.334" evidence="4"/>
<dbReference type="PANTHER" id="PTHR31040:SF1">
    <property type="entry name" value="NURIM"/>
    <property type="match status" value="1"/>
</dbReference>
<dbReference type="Pfam" id="PF07298">
    <property type="entry name" value="NnrU"/>
    <property type="match status" value="1"/>
</dbReference>
<dbReference type="InterPro" id="IPR054700">
    <property type="entry name" value="MddA"/>
</dbReference>
<dbReference type="Proteomes" id="UP000664654">
    <property type="component" value="Unassembled WGS sequence"/>
</dbReference>
<comment type="subcellular location">
    <subcellularLocation>
        <location evidence="2">Membrane</location>
        <topology evidence="2">Multi-pass membrane protein</topology>
    </subcellularLocation>
</comment>
<feature type="transmembrane region" description="Helical" evidence="12">
    <location>
        <begin position="12"/>
        <end position="33"/>
    </location>
</feature>
<dbReference type="InterPro" id="IPR009915">
    <property type="entry name" value="NnrU_dom"/>
</dbReference>
<dbReference type="GO" id="GO:0032259">
    <property type="term" value="P:methylation"/>
    <property type="evidence" value="ECO:0007669"/>
    <property type="project" value="UniProtKB-KW"/>
</dbReference>
<evidence type="ECO:0000256" key="3">
    <source>
        <dbReference type="ARBA" id="ARBA00010631"/>
    </source>
</evidence>
<evidence type="ECO:0000256" key="9">
    <source>
        <dbReference type="ARBA" id="ARBA00022989"/>
    </source>
</evidence>
<feature type="domain" description="NnrU" evidence="13">
    <location>
        <begin position="54"/>
        <end position="183"/>
    </location>
</feature>
<dbReference type="PANTHER" id="PTHR31040">
    <property type="entry name" value="NURIM"/>
    <property type="match status" value="1"/>
</dbReference>